<gene>
    <name evidence="2" type="ORF">scyTo_0021356</name>
</gene>
<feature type="compositionally biased region" description="Polar residues" evidence="1">
    <location>
        <begin position="78"/>
        <end position="88"/>
    </location>
</feature>
<sequence length="250" mass="28141">MPGDRTRSQRKGTSLQKVNKVLVKGVKQLFANQRESVTESNGIHSTGAGLGIRRKSSLLRSYMLASDDEMSLVVPDSQRPSISDTNPLSRHVFSKPQSERRWYRDPKRAGLLPTHIRPHFIPKGSRKSPEVSKKLLTNMALESRAGLVTTLPGQAGTNLRPEERSWTGLHDLQTFRPLEFVSHVGAKAVLTPPLELGSETSNVDFLEIETDADEVKSKRKMRMEYSRLFTISSTFSRMRGLKKVKVSMVW</sequence>
<reference evidence="2 3" key="1">
    <citation type="journal article" date="2018" name="Nat. Ecol. Evol.">
        <title>Shark genomes provide insights into elasmobranch evolution and the origin of vertebrates.</title>
        <authorList>
            <person name="Hara Y"/>
            <person name="Yamaguchi K"/>
            <person name="Onimaru K"/>
            <person name="Kadota M"/>
            <person name="Koyanagi M"/>
            <person name="Keeley SD"/>
            <person name="Tatsumi K"/>
            <person name="Tanaka K"/>
            <person name="Motone F"/>
            <person name="Kageyama Y"/>
            <person name="Nozu R"/>
            <person name="Adachi N"/>
            <person name="Nishimura O"/>
            <person name="Nakagawa R"/>
            <person name="Tanegashima C"/>
            <person name="Kiyatake I"/>
            <person name="Matsumoto R"/>
            <person name="Murakumo K"/>
            <person name="Nishida K"/>
            <person name="Terakita A"/>
            <person name="Kuratani S"/>
            <person name="Sato K"/>
            <person name="Hyodo S Kuraku.S."/>
        </authorList>
    </citation>
    <scope>NUCLEOTIDE SEQUENCE [LARGE SCALE GENOMIC DNA]</scope>
</reference>
<protein>
    <submittedName>
        <fullName evidence="2">Uncharacterized protein</fullName>
    </submittedName>
</protein>
<proteinExistence type="predicted"/>
<accession>A0A401Q795</accession>
<name>A0A401Q795_SCYTO</name>
<keyword evidence="3" id="KW-1185">Reference proteome</keyword>
<evidence type="ECO:0000256" key="1">
    <source>
        <dbReference type="SAM" id="MobiDB-lite"/>
    </source>
</evidence>
<organism evidence="2 3">
    <name type="scientific">Scyliorhinus torazame</name>
    <name type="common">Cloudy catshark</name>
    <name type="synonym">Catulus torazame</name>
    <dbReference type="NCBI Taxonomy" id="75743"/>
    <lineage>
        <taxon>Eukaryota</taxon>
        <taxon>Metazoa</taxon>
        <taxon>Chordata</taxon>
        <taxon>Craniata</taxon>
        <taxon>Vertebrata</taxon>
        <taxon>Chondrichthyes</taxon>
        <taxon>Elasmobranchii</taxon>
        <taxon>Galeomorphii</taxon>
        <taxon>Galeoidea</taxon>
        <taxon>Carcharhiniformes</taxon>
        <taxon>Scyliorhinidae</taxon>
        <taxon>Scyliorhinus</taxon>
    </lineage>
</organism>
<dbReference type="AlphaFoldDB" id="A0A401Q795"/>
<dbReference type="Proteomes" id="UP000288216">
    <property type="component" value="Unassembled WGS sequence"/>
</dbReference>
<feature type="region of interest" description="Disordered" evidence="1">
    <location>
        <begin position="75"/>
        <end position="100"/>
    </location>
</feature>
<evidence type="ECO:0000313" key="3">
    <source>
        <dbReference type="Proteomes" id="UP000288216"/>
    </source>
</evidence>
<comment type="caution">
    <text evidence="2">The sequence shown here is derived from an EMBL/GenBank/DDBJ whole genome shotgun (WGS) entry which is preliminary data.</text>
</comment>
<dbReference type="EMBL" id="BFAA01018773">
    <property type="protein sequence ID" value="GCB81236.1"/>
    <property type="molecule type" value="Genomic_DNA"/>
</dbReference>
<evidence type="ECO:0000313" key="2">
    <source>
        <dbReference type="EMBL" id="GCB81236.1"/>
    </source>
</evidence>